<sequence>MKKLFIPFLFIFMVLISCKSDDIEILEEKTVSYDVYVTGSENNTACYWKNGQKTNLPGGAGINPSKIIVENNHIYVFESSAFWKDGIKTDIRQYLAVPAALLLNIREFYVENDNVYLLGYVEDPNPAAPSQKYQFCYWKNGIKTVVATDPGEMVFNNSGYSMTVFQSTVYISGHQKINGTVSSGYFKSGVFYPVTQGYQSNSISSDNTAIYLSVNRFYKNLITGIETQLTPIPTGLNLITNKILIDHTDIYRSGFSTYYKNAVEVPVTGPPFNGIADMKVLDGNIYMIRWSDGSLLNYKVFINDVETQMTSGNGRFNSIFVVKN</sequence>
<proteinExistence type="predicted"/>
<dbReference type="Proteomes" id="UP000093432">
    <property type="component" value="Unassembled WGS sequence"/>
</dbReference>
<gene>
    <name evidence="1" type="ORF">BBI00_10600</name>
</gene>
<dbReference type="RefSeq" id="WP_065398741.1">
    <property type="nucleotide sequence ID" value="NZ_JBOBHV010000001.1"/>
</dbReference>
<name>A0A1B8ZT37_9FLAO</name>
<dbReference type="PROSITE" id="PS51257">
    <property type="entry name" value="PROKAR_LIPOPROTEIN"/>
    <property type="match status" value="1"/>
</dbReference>
<organism evidence="1 2">
    <name type="scientific">Chryseobacterium arthrosphaerae</name>
    <dbReference type="NCBI Taxonomy" id="651561"/>
    <lineage>
        <taxon>Bacteria</taxon>
        <taxon>Pseudomonadati</taxon>
        <taxon>Bacteroidota</taxon>
        <taxon>Flavobacteriia</taxon>
        <taxon>Flavobacteriales</taxon>
        <taxon>Weeksellaceae</taxon>
        <taxon>Chryseobacterium group</taxon>
        <taxon>Chryseobacterium</taxon>
    </lineage>
</organism>
<evidence type="ECO:0000313" key="1">
    <source>
        <dbReference type="EMBL" id="OCA74755.1"/>
    </source>
</evidence>
<dbReference type="OrthoDB" id="948245at2"/>
<reference evidence="2" key="1">
    <citation type="submission" date="2016-07" db="EMBL/GenBank/DDBJ databases">
        <authorList>
            <person name="Florea S."/>
            <person name="Webb J.S."/>
            <person name="Jaromczyk J."/>
            <person name="Schardl C.L."/>
        </authorList>
    </citation>
    <scope>NUCLEOTIDE SEQUENCE [LARGE SCALE GENOMIC DNA]</scope>
    <source>
        <strain evidence="2">CC-VM-7</strain>
    </source>
</reference>
<evidence type="ECO:0000313" key="2">
    <source>
        <dbReference type="Proteomes" id="UP000093432"/>
    </source>
</evidence>
<dbReference type="EMBL" id="MAYG01000001">
    <property type="protein sequence ID" value="OCA74755.1"/>
    <property type="molecule type" value="Genomic_DNA"/>
</dbReference>
<comment type="caution">
    <text evidence="1">The sequence shown here is derived from an EMBL/GenBank/DDBJ whole genome shotgun (WGS) entry which is preliminary data.</text>
</comment>
<protein>
    <submittedName>
        <fullName evidence="1">Uncharacterized protein</fullName>
    </submittedName>
</protein>
<accession>A0A1B8ZT37</accession>
<dbReference type="AlphaFoldDB" id="A0A1B8ZT37"/>
<dbReference type="STRING" id="651561.BBI00_10600"/>